<name>A0A2T0TFI9_9PSEU</name>
<dbReference type="InterPro" id="IPR028082">
    <property type="entry name" value="Peripla_BP_I"/>
</dbReference>
<comment type="caution">
    <text evidence="1">The sequence shown here is derived from an EMBL/GenBank/DDBJ whole genome shotgun (WGS) entry which is preliminary data.</text>
</comment>
<dbReference type="RefSeq" id="WP_146174652.1">
    <property type="nucleotide sequence ID" value="NZ_PVTF01000002.1"/>
</dbReference>
<dbReference type="AlphaFoldDB" id="A0A2T0TFI9"/>
<dbReference type="SUPFAM" id="SSF53822">
    <property type="entry name" value="Periplasmic binding protein-like I"/>
    <property type="match status" value="1"/>
</dbReference>
<dbReference type="Proteomes" id="UP000239494">
    <property type="component" value="Unassembled WGS sequence"/>
</dbReference>
<proteinExistence type="predicted"/>
<sequence>MTEQDVDEIGSLVEPLADLIKEIGVLTTRWRGDRGQPIVSLTGAVGASPALGTLLDGLRTPKSRQVPHARVDAAGGDGLRELLSSAAEDLVIGPFGRGHPLRFRRFWFLDWLMNQSELEGTERERRAELVRRVRRASGPRSELPKLGASVLTGWSGLVLLVVSAFVPAIVFRVLVSGRVPGPGRVFRWLMRQRYASRQSSDFWAFALRLTDNAKGHRDPDQVRRLLVHAFLQDLRDQYRRVPWRIRPWRRTAYPVLLVDNVRGDGPGADLLRLIAVVRKHSDSADPLLVVTAEDGTCPVELPPGDVVPLALADDALRRWRELPRGERGSGRFLVRIPALSGLERFPALIPEIEPRRPPWLVHRAALVLVPLLPVLASCAWLLQGLRSDCSPVHFGGRVDVSMEDGQCVGYSDDARQFFGSDEGLRKIQGKIFEQNQEAKDIAEGNVGRPQVTVVYLGTLTKPGVNPDEETFAAEREELEGIAVAQHQAKLDAAVDPNAPVLRVVVANAGLEMRSAEKVARSLTSLQRDDPTVVGVVGLVESRTWTRDALKSLRQTGLPVIAPTLSADGVGSVSTQYLQIAPPNLDQAAMVRQYTVDVVRKKSLVNYYSFGAGGKEADETDLYVNTLRQDLKAAFPGGDYQEHYWNGQSLGEVCPKDGQLDGVVFFGGRYSEFGGFAKQLAKDCSGNMPVVIGDDSVNRYMANASLRELAPENLRLAYVSKGSLAFCDRLRSTDDPVRRDFRAAVRAVLGKCDDEGKLPVGERVGLAYDGVQLLLLGVRDKASQRLEDGGERAWDPGLVVPGQLHSTIREVAGENHQGVTGVITFDGDGVVKGKPLSLLCATDIRKAFRSEDDVPKEIYRTGVADSAAPPTPARCE</sequence>
<evidence type="ECO:0000313" key="2">
    <source>
        <dbReference type="Proteomes" id="UP000239494"/>
    </source>
</evidence>
<evidence type="ECO:0000313" key="1">
    <source>
        <dbReference type="EMBL" id="PRY44436.1"/>
    </source>
</evidence>
<gene>
    <name evidence="1" type="ORF">CLV43_1021</name>
</gene>
<accession>A0A2T0TFI9</accession>
<organism evidence="1 2">
    <name type="scientific">Umezawaea tangerina</name>
    <dbReference type="NCBI Taxonomy" id="84725"/>
    <lineage>
        <taxon>Bacteria</taxon>
        <taxon>Bacillati</taxon>
        <taxon>Actinomycetota</taxon>
        <taxon>Actinomycetes</taxon>
        <taxon>Pseudonocardiales</taxon>
        <taxon>Pseudonocardiaceae</taxon>
        <taxon>Umezawaea</taxon>
    </lineage>
</organism>
<keyword evidence="2" id="KW-1185">Reference proteome</keyword>
<reference evidence="1 2" key="1">
    <citation type="submission" date="2018-03" db="EMBL/GenBank/DDBJ databases">
        <title>Genomic Encyclopedia of Archaeal and Bacterial Type Strains, Phase II (KMG-II): from individual species to whole genera.</title>
        <authorList>
            <person name="Goeker M."/>
        </authorList>
    </citation>
    <scope>NUCLEOTIDE SEQUENCE [LARGE SCALE GENOMIC DNA]</scope>
    <source>
        <strain evidence="1 2">DSM 44720</strain>
    </source>
</reference>
<dbReference type="EMBL" id="PVTF01000002">
    <property type="protein sequence ID" value="PRY44436.1"/>
    <property type="molecule type" value="Genomic_DNA"/>
</dbReference>
<protein>
    <submittedName>
        <fullName evidence="1">ABC-type branched-subunit amino acid transport system substrate-binding protein</fullName>
    </submittedName>
</protein>
<dbReference type="Gene3D" id="3.40.50.2300">
    <property type="match status" value="2"/>
</dbReference>
<dbReference type="OrthoDB" id="3440574at2"/>